<dbReference type="Proteomes" id="UP000192223">
    <property type="component" value="Unplaced"/>
</dbReference>
<dbReference type="SUPFAM" id="SSF144091">
    <property type="entry name" value="Rhomboid-like"/>
    <property type="match status" value="1"/>
</dbReference>
<dbReference type="KEGG" id="apln:108740289"/>
<name>A0A1W4XB68_AGRPL</name>
<dbReference type="PANTHER" id="PTHR45840">
    <property type="entry name" value="RHOMBOID-RELATED PROTEIN"/>
    <property type="match status" value="1"/>
</dbReference>
<reference evidence="9" key="1">
    <citation type="submission" date="2025-08" db="UniProtKB">
        <authorList>
            <consortium name="RefSeq"/>
        </authorList>
    </citation>
    <scope>IDENTIFICATION</scope>
    <source>
        <tissue evidence="9">Entire body</tissue>
    </source>
</reference>
<evidence type="ECO:0000256" key="2">
    <source>
        <dbReference type="ARBA" id="ARBA00009045"/>
    </source>
</evidence>
<dbReference type="Gene3D" id="1.20.1540.10">
    <property type="entry name" value="Rhomboid-like"/>
    <property type="match status" value="1"/>
</dbReference>
<proteinExistence type="inferred from homology"/>
<feature type="transmembrane region" description="Helical" evidence="6">
    <location>
        <begin position="192"/>
        <end position="213"/>
    </location>
</feature>
<evidence type="ECO:0000256" key="3">
    <source>
        <dbReference type="ARBA" id="ARBA00022692"/>
    </source>
</evidence>
<dbReference type="InParanoid" id="A0A1W4XB68"/>
<dbReference type="RefSeq" id="XP_018330062.1">
    <property type="nucleotide sequence ID" value="XM_018474560.1"/>
</dbReference>
<gene>
    <name evidence="9" type="primary">LOC108740289</name>
</gene>
<evidence type="ECO:0000256" key="4">
    <source>
        <dbReference type="ARBA" id="ARBA00022989"/>
    </source>
</evidence>
<dbReference type="InterPro" id="IPR051739">
    <property type="entry name" value="Rhomboid_IM_Serine_Proteases"/>
</dbReference>
<dbReference type="InterPro" id="IPR035952">
    <property type="entry name" value="Rhomboid-like_sf"/>
</dbReference>
<dbReference type="AlphaFoldDB" id="A0A1W4XB68"/>
<evidence type="ECO:0000313" key="9">
    <source>
        <dbReference type="RefSeq" id="XP_018330062.1"/>
    </source>
</evidence>
<dbReference type="GO" id="GO:0004252">
    <property type="term" value="F:serine-type endopeptidase activity"/>
    <property type="evidence" value="ECO:0007669"/>
    <property type="project" value="InterPro"/>
</dbReference>
<protein>
    <submittedName>
        <fullName evidence="9">Rhomboid-related protein 3-like isoform X1</fullName>
    </submittedName>
</protein>
<organism evidence="8 9">
    <name type="scientific">Agrilus planipennis</name>
    <name type="common">Emerald ash borer</name>
    <name type="synonym">Agrilus marcopoli</name>
    <dbReference type="NCBI Taxonomy" id="224129"/>
    <lineage>
        <taxon>Eukaryota</taxon>
        <taxon>Metazoa</taxon>
        <taxon>Ecdysozoa</taxon>
        <taxon>Arthropoda</taxon>
        <taxon>Hexapoda</taxon>
        <taxon>Insecta</taxon>
        <taxon>Pterygota</taxon>
        <taxon>Neoptera</taxon>
        <taxon>Endopterygota</taxon>
        <taxon>Coleoptera</taxon>
        <taxon>Polyphaga</taxon>
        <taxon>Elateriformia</taxon>
        <taxon>Buprestoidea</taxon>
        <taxon>Buprestidae</taxon>
        <taxon>Agrilinae</taxon>
        <taxon>Agrilus</taxon>
    </lineage>
</organism>
<dbReference type="Pfam" id="PF01694">
    <property type="entry name" value="Rhomboid"/>
    <property type="match status" value="1"/>
</dbReference>
<comment type="similarity">
    <text evidence="2">Belongs to the peptidase S54 family.</text>
</comment>
<dbReference type="STRING" id="224129.A0A1W4XB68"/>
<evidence type="ECO:0000256" key="5">
    <source>
        <dbReference type="ARBA" id="ARBA00023136"/>
    </source>
</evidence>
<evidence type="ECO:0000256" key="6">
    <source>
        <dbReference type="SAM" id="Phobius"/>
    </source>
</evidence>
<dbReference type="PANTHER" id="PTHR45840:SF8">
    <property type="entry name" value="RHOMBOID PROTEASE"/>
    <property type="match status" value="1"/>
</dbReference>
<evidence type="ECO:0000259" key="7">
    <source>
        <dbReference type="Pfam" id="PF01694"/>
    </source>
</evidence>
<accession>A0A1W4XB68</accession>
<evidence type="ECO:0000256" key="1">
    <source>
        <dbReference type="ARBA" id="ARBA00004141"/>
    </source>
</evidence>
<dbReference type="GO" id="GO:0016020">
    <property type="term" value="C:membrane"/>
    <property type="evidence" value="ECO:0007669"/>
    <property type="project" value="UniProtKB-SubCell"/>
</dbReference>
<feature type="transmembrane region" description="Helical" evidence="6">
    <location>
        <begin position="165"/>
        <end position="186"/>
    </location>
</feature>
<feature type="domain" description="Peptidase S54 rhomboid" evidence="7">
    <location>
        <begin position="128"/>
        <end position="210"/>
    </location>
</feature>
<keyword evidence="5 6" id="KW-0472">Membrane</keyword>
<keyword evidence="3 6" id="KW-0812">Transmembrane</keyword>
<keyword evidence="8" id="KW-1185">Reference proteome</keyword>
<dbReference type="GeneID" id="108740289"/>
<evidence type="ECO:0000313" key="8">
    <source>
        <dbReference type="Proteomes" id="UP000192223"/>
    </source>
</evidence>
<dbReference type="InterPro" id="IPR022764">
    <property type="entry name" value="Peptidase_S54_rhomboid_dom"/>
</dbReference>
<comment type="subcellular location">
    <subcellularLocation>
        <location evidence="1">Membrane</location>
        <topology evidence="1">Multi-pass membrane protein</topology>
    </subcellularLocation>
</comment>
<feature type="transmembrane region" description="Helical" evidence="6">
    <location>
        <begin position="83"/>
        <end position="99"/>
    </location>
</feature>
<sequence length="231" mass="26523">MGSEEMALVIKNLQNLQEERHRGKHDEYPFALEGNYRRKTTLYKVKKFVQTWMHRFYFSLVPESQDPRWIPGNYTITYCKSPPMAMIILAILAIISYLIDDCRGLLANTRKPNSIASYLVYNPHRRYQLWRYLTPLLVHTGLPHLGVNLICQIRFGVPLEVAHRWWRVLLVYLTGVLAGTLASSVASPQARLAGASAGVFSLITFDLISLIVVSMRKSYMHFPFAYGRKCG</sequence>
<keyword evidence="4 6" id="KW-1133">Transmembrane helix</keyword>
<dbReference type="OrthoDB" id="418595at2759"/>